<evidence type="ECO:0000256" key="1">
    <source>
        <dbReference type="SAM" id="MobiDB-lite"/>
    </source>
</evidence>
<gene>
    <name evidence="2" type="ORF">CC85DRAFT_284765</name>
</gene>
<keyword evidence="3" id="KW-1185">Reference proteome</keyword>
<dbReference type="RefSeq" id="XP_018279697.1">
    <property type="nucleotide sequence ID" value="XM_018422868.1"/>
</dbReference>
<evidence type="ECO:0000313" key="3">
    <source>
        <dbReference type="Proteomes" id="UP000053611"/>
    </source>
</evidence>
<feature type="compositionally biased region" description="Basic and acidic residues" evidence="1">
    <location>
        <begin position="69"/>
        <end position="87"/>
    </location>
</feature>
<evidence type="ECO:0000313" key="2">
    <source>
        <dbReference type="EMBL" id="KLT43206.1"/>
    </source>
</evidence>
<sequence>MQCVCDNENGRKVQRPGKRKDSRKDETPACRTLAENNTTIAKETNPPAALRRKRKRVTSPTVSGYSDDNGDRSEGRKVEKKTAEKAIRFASPPHIKASSPESSLESAEQSQEYDSFGDHVLSPALRGHASAPHQPVPSSQHQRHKATRKRS</sequence>
<feature type="compositionally biased region" description="Basic residues" evidence="1">
    <location>
        <begin position="141"/>
        <end position="151"/>
    </location>
</feature>
<reference evidence="2 3" key="1">
    <citation type="submission" date="2015-03" db="EMBL/GenBank/DDBJ databases">
        <title>Genomics and transcriptomics of the oil-accumulating basidiomycete yeast T. oleaginosus allow insights into substrate utilization and the diverse evolutionary trajectories of mating systems in fungi.</title>
        <authorList>
            <consortium name="DOE Joint Genome Institute"/>
            <person name="Kourist R."/>
            <person name="Kracht O."/>
            <person name="Bracharz F."/>
            <person name="Lipzen A."/>
            <person name="Nolan M."/>
            <person name="Ohm R."/>
            <person name="Grigoriev I."/>
            <person name="Sun S."/>
            <person name="Heitman J."/>
            <person name="Bruck T."/>
            <person name="Nowrousian M."/>
        </authorList>
    </citation>
    <scope>NUCLEOTIDE SEQUENCE [LARGE SCALE GENOMIC DNA]</scope>
    <source>
        <strain evidence="2 3">IBC0246</strain>
    </source>
</reference>
<accession>A0A0J0XQ05</accession>
<feature type="compositionally biased region" description="Basic residues" evidence="1">
    <location>
        <begin position="12"/>
        <end position="21"/>
    </location>
</feature>
<feature type="compositionally biased region" description="Low complexity" evidence="1">
    <location>
        <begin position="97"/>
        <end position="112"/>
    </location>
</feature>
<name>A0A0J0XQ05_9TREE</name>
<proteinExistence type="predicted"/>
<organism evidence="2 3">
    <name type="scientific">Cutaneotrichosporon oleaginosum</name>
    <dbReference type="NCBI Taxonomy" id="879819"/>
    <lineage>
        <taxon>Eukaryota</taxon>
        <taxon>Fungi</taxon>
        <taxon>Dikarya</taxon>
        <taxon>Basidiomycota</taxon>
        <taxon>Agaricomycotina</taxon>
        <taxon>Tremellomycetes</taxon>
        <taxon>Trichosporonales</taxon>
        <taxon>Trichosporonaceae</taxon>
        <taxon>Cutaneotrichosporon</taxon>
    </lineage>
</organism>
<dbReference type="AlphaFoldDB" id="A0A0J0XQ05"/>
<dbReference type="GeneID" id="28983471"/>
<dbReference type="Proteomes" id="UP000053611">
    <property type="component" value="Unassembled WGS sequence"/>
</dbReference>
<dbReference type="EMBL" id="KQ087197">
    <property type="protein sequence ID" value="KLT43206.1"/>
    <property type="molecule type" value="Genomic_DNA"/>
</dbReference>
<protein>
    <submittedName>
        <fullName evidence="2">Uncharacterized protein</fullName>
    </submittedName>
</protein>
<feature type="region of interest" description="Disordered" evidence="1">
    <location>
        <begin position="1"/>
        <end position="151"/>
    </location>
</feature>